<gene>
    <name evidence="2" type="ORF">Dalu01_02233</name>
</gene>
<dbReference type="RefSeq" id="WP_345454584.1">
    <property type="nucleotide sequence ID" value="NZ_BAABRV010000005.1"/>
</dbReference>
<accession>A0ABP9XEN0</accession>
<proteinExistence type="predicted"/>
<evidence type="ECO:0000256" key="1">
    <source>
        <dbReference type="SAM" id="MobiDB-lite"/>
    </source>
</evidence>
<evidence type="ECO:0008006" key="4">
    <source>
        <dbReference type="Google" id="ProtNLM"/>
    </source>
</evidence>
<name>A0ABP9XEN0_9DEIO</name>
<keyword evidence="3" id="KW-1185">Reference proteome</keyword>
<reference evidence="2 3" key="1">
    <citation type="submission" date="2024-02" db="EMBL/GenBank/DDBJ databases">
        <title>Deinococcus aluminii NBRC 112889.</title>
        <authorList>
            <person name="Ichikawa N."/>
            <person name="Katano-Makiyama Y."/>
            <person name="Hidaka K."/>
        </authorList>
    </citation>
    <scope>NUCLEOTIDE SEQUENCE [LARGE SCALE GENOMIC DNA]</scope>
    <source>
        <strain evidence="2 3">NBRC 112889</strain>
    </source>
</reference>
<feature type="compositionally biased region" description="Basic and acidic residues" evidence="1">
    <location>
        <begin position="218"/>
        <end position="229"/>
    </location>
</feature>
<dbReference type="Proteomes" id="UP001404956">
    <property type="component" value="Unassembled WGS sequence"/>
</dbReference>
<protein>
    <recommendedName>
        <fullName evidence="4">Transposase</fullName>
    </recommendedName>
</protein>
<sequence length="236" mass="26580">MTASRPPRDLLTLRAVDGRTVRVQARMIRVVQPSETGFRHARVELYKKGQWYVVLADPAELAARVTALRPKARRAQPDGAPRVYEYSLAYYTRYREPPDGIDRVQLRVRVEAAPGQGGPPTPPEILARWQELGGPGGRWVVCSQFVEPPPERRSQEHRARQRLGNLQRRMEKKAPLFAEQLVTDQLARRPGYFAGESVDWSPAPVRPSSGPSPCGDVPGHERHLQERKTCLTPSTP</sequence>
<feature type="region of interest" description="Disordered" evidence="1">
    <location>
        <begin position="194"/>
        <end position="236"/>
    </location>
</feature>
<evidence type="ECO:0000313" key="2">
    <source>
        <dbReference type="EMBL" id="GAA5533825.1"/>
    </source>
</evidence>
<evidence type="ECO:0000313" key="3">
    <source>
        <dbReference type="Proteomes" id="UP001404956"/>
    </source>
</evidence>
<organism evidence="2 3">
    <name type="scientific">Deinococcus aluminii</name>
    <dbReference type="NCBI Taxonomy" id="1656885"/>
    <lineage>
        <taxon>Bacteria</taxon>
        <taxon>Thermotogati</taxon>
        <taxon>Deinococcota</taxon>
        <taxon>Deinococci</taxon>
        <taxon>Deinococcales</taxon>
        <taxon>Deinococcaceae</taxon>
        <taxon>Deinococcus</taxon>
    </lineage>
</organism>
<dbReference type="EMBL" id="BAABRV010000005">
    <property type="protein sequence ID" value="GAA5533825.1"/>
    <property type="molecule type" value="Genomic_DNA"/>
</dbReference>
<comment type="caution">
    <text evidence="2">The sequence shown here is derived from an EMBL/GenBank/DDBJ whole genome shotgun (WGS) entry which is preliminary data.</text>
</comment>